<comment type="caution">
    <text evidence="3">The sequence shown here is derived from an EMBL/GenBank/DDBJ whole genome shotgun (WGS) entry which is preliminary data.</text>
</comment>
<feature type="transmembrane region" description="Helical" evidence="1">
    <location>
        <begin position="265"/>
        <end position="287"/>
    </location>
</feature>
<feature type="domain" description="Fungal lipase-type" evidence="2">
    <location>
        <begin position="586"/>
        <end position="693"/>
    </location>
</feature>
<keyword evidence="1" id="KW-1133">Transmembrane helix</keyword>
<feature type="transmembrane region" description="Helical" evidence="1">
    <location>
        <begin position="40"/>
        <end position="60"/>
    </location>
</feature>
<feature type="transmembrane region" description="Helical" evidence="1">
    <location>
        <begin position="216"/>
        <end position="238"/>
    </location>
</feature>
<feature type="transmembrane region" description="Helical" evidence="1">
    <location>
        <begin position="358"/>
        <end position="376"/>
    </location>
</feature>
<dbReference type="Gene3D" id="3.40.50.1820">
    <property type="entry name" value="alpha/beta hydrolase"/>
    <property type="match status" value="1"/>
</dbReference>
<dbReference type="GO" id="GO:0006629">
    <property type="term" value="P:lipid metabolic process"/>
    <property type="evidence" value="ECO:0007669"/>
    <property type="project" value="InterPro"/>
</dbReference>
<dbReference type="EMBL" id="JNBR01002874">
    <property type="protein sequence ID" value="OQR80755.1"/>
    <property type="molecule type" value="Genomic_DNA"/>
</dbReference>
<reference evidence="3 4" key="1">
    <citation type="journal article" date="2014" name="Genome Biol. Evol.">
        <title>The secreted proteins of Achlya hypogyna and Thraustotheca clavata identify the ancestral oomycete secretome and reveal gene acquisitions by horizontal gene transfer.</title>
        <authorList>
            <person name="Misner I."/>
            <person name="Blouin N."/>
            <person name="Leonard G."/>
            <person name="Richards T.A."/>
            <person name="Lane C.E."/>
        </authorList>
    </citation>
    <scope>NUCLEOTIDE SEQUENCE [LARGE SCALE GENOMIC DNA]</scope>
    <source>
        <strain evidence="3 4">ATCC 48635</strain>
    </source>
</reference>
<dbReference type="STRING" id="1202772.A0A1V9Y4V9"/>
<feature type="transmembrane region" description="Helical" evidence="1">
    <location>
        <begin position="331"/>
        <end position="351"/>
    </location>
</feature>
<dbReference type="Pfam" id="PF01764">
    <property type="entry name" value="Lipase_3"/>
    <property type="match status" value="1"/>
</dbReference>
<accession>A0A1V9Y4V9</accession>
<dbReference type="Proteomes" id="UP000243579">
    <property type="component" value="Unassembled WGS sequence"/>
</dbReference>
<evidence type="ECO:0000259" key="2">
    <source>
        <dbReference type="Pfam" id="PF01764"/>
    </source>
</evidence>
<evidence type="ECO:0000313" key="3">
    <source>
        <dbReference type="EMBL" id="OQR80755.1"/>
    </source>
</evidence>
<organism evidence="3 4">
    <name type="scientific">Achlya hypogyna</name>
    <name type="common">Oomycete</name>
    <name type="synonym">Protoachlya hypogyna</name>
    <dbReference type="NCBI Taxonomy" id="1202772"/>
    <lineage>
        <taxon>Eukaryota</taxon>
        <taxon>Sar</taxon>
        <taxon>Stramenopiles</taxon>
        <taxon>Oomycota</taxon>
        <taxon>Saprolegniomycetes</taxon>
        <taxon>Saprolegniales</taxon>
        <taxon>Achlyaceae</taxon>
        <taxon>Achlya</taxon>
    </lineage>
</organism>
<proteinExistence type="predicted"/>
<feature type="transmembrane region" description="Helical" evidence="1">
    <location>
        <begin position="87"/>
        <end position="108"/>
    </location>
</feature>
<keyword evidence="4" id="KW-1185">Reference proteome</keyword>
<sequence length="848" mass="95644">MDLLRRMNVAHMTKMESYLQFVGVHLPTQINEQLSFLPQVVTYSFVYIMLQALAILWGFLFNVGSLLGENVIAIATMPWTQALSVLFVHYSVIGIILSIGRTTWILTWQSVEDFPYIRRVMRHEASPQLVVFLCAVPLLLLLTSLIVVPSVCTNLDTSQLINSTVCKTSYLRFLTPQYPVFQRSLRLTTIIASWQFVQVVLEIMPSWKSIFSQTSTLNVCVLGLSLLGLNGLTLVWTVEWLLRHFQIKATTFSELSPLRWETTGLVLLCLWILWFLTLACHSFPLAFPAGDDAGFFRRLKLSFILGQVIIFVRATVHPQMGFVHAQLELTIINLLLPLIYVFSLICLRGLCLSSWRSVLTSVPLSAGTAYILYHLAAIDHPHIFVVMALFLYGSLLRWLQNTSRGRRVSFSSEDQVKHIRPRTYQRVAFRFLLAGSTILALYILFLSGFGALTFLQRQSEWFPDAATLAVTPDQIDVQHARVVNLKLRLAQDGAPPVRPSPPFYASCGNRWHGLSLVDYALMSQAAYFNPTGTDLPHFLEAVFPGEGGGAPMFDIRIPDNYTAVGSKVEFFEVGAPAYSAALNLSVISVRGTDVGRFRDLIEDVKMFAEPVIFAIISSIFPTIRMWPDVTFSTLIELYHEMMSLFGLSHEYWYYHELRHYVQSIQDRDVILTGHSLGGGIARVVGSILGKPSVSFSPPGSVQTYSKLVHDIAGEGSVVDRRRLHHLSTCVIPEAPEYDPITMIDTQSGLIQRITCDSSHLSMQLSCHMNEGTLCNLVQHCGDHRGRFAACDFEHRVSTLSEDLFEMVFVDLVAPTTLSGLMILVAIIFSLVRYKYIRRYQRRLLHLKQ</sequence>
<dbReference type="SUPFAM" id="SSF53474">
    <property type="entry name" value="alpha/beta-Hydrolases"/>
    <property type="match status" value="1"/>
</dbReference>
<keyword evidence="1 3" id="KW-0812">Transmembrane</keyword>
<keyword evidence="1" id="KW-0472">Membrane</keyword>
<evidence type="ECO:0000256" key="1">
    <source>
        <dbReference type="SAM" id="Phobius"/>
    </source>
</evidence>
<gene>
    <name evidence="3" type="ORF">ACHHYP_17230</name>
</gene>
<dbReference type="AlphaFoldDB" id="A0A1V9Y4V9"/>
<feature type="transmembrane region" description="Helical" evidence="1">
    <location>
        <begin position="427"/>
        <end position="455"/>
    </location>
</feature>
<feature type="transmembrane region" description="Helical" evidence="1">
    <location>
        <begin position="811"/>
        <end position="833"/>
    </location>
</feature>
<dbReference type="InterPro" id="IPR002921">
    <property type="entry name" value="Fungal_lipase-type"/>
</dbReference>
<feature type="transmembrane region" description="Helical" evidence="1">
    <location>
        <begin position="129"/>
        <end position="148"/>
    </location>
</feature>
<dbReference type="OrthoDB" id="58570at2759"/>
<name>A0A1V9Y4V9_ACHHY</name>
<feature type="transmembrane region" description="Helical" evidence="1">
    <location>
        <begin position="382"/>
        <end position="399"/>
    </location>
</feature>
<protein>
    <submittedName>
        <fullName evidence="3">Transmembrane protein</fullName>
    </submittedName>
</protein>
<dbReference type="InterPro" id="IPR029058">
    <property type="entry name" value="AB_hydrolase_fold"/>
</dbReference>
<evidence type="ECO:0000313" key="4">
    <source>
        <dbReference type="Proteomes" id="UP000243579"/>
    </source>
</evidence>